<accession>A0A3N4KYV1</accession>
<sequence length="195" mass="21218">MLSPITFVTHVLLLGICTAYTPELISYADAVASNTAIFPPTLLLLSHPFAEIAPPTAGDVNLTFGREKTPPAASSAELARGRIYDTAAVPNIEGELECITRGEDITFYLWSVIKILQESGDKWCCQTRDDGKSFATYARATVGLEGMHGMCARCYDVGFAADEIMKRCGKVEGGGFEFLGNDTKVLVYHSRLRDL</sequence>
<evidence type="ECO:0000313" key="3">
    <source>
        <dbReference type="Proteomes" id="UP000277580"/>
    </source>
</evidence>
<feature type="chain" id="PRO_5018202200" description="Ecp2 effector protein domain-containing protein" evidence="1">
    <location>
        <begin position="20"/>
        <end position="195"/>
    </location>
</feature>
<dbReference type="AlphaFoldDB" id="A0A3N4KYV1"/>
<gene>
    <name evidence="2" type="ORF">P167DRAFT_537223</name>
</gene>
<dbReference type="OrthoDB" id="5281859at2759"/>
<organism evidence="2 3">
    <name type="scientific">Morchella conica CCBAS932</name>
    <dbReference type="NCBI Taxonomy" id="1392247"/>
    <lineage>
        <taxon>Eukaryota</taxon>
        <taxon>Fungi</taxon>
        <taxon>Dikarya</taxon>
        <taxon>Ascomycota</taxon>
        <taxon>Pezizomycotina</taxon>
        <taxon>Pezizomycetes</taxon>
        <taxon>Pezizales</taxon>
        <taxon>Morchellaceae</taxon>
        <taxon>Morchella</taxon>
    </lineage>
</organism>
<keyword evidence="1" id="KW-0732">Signal</keyword>
<evidence type="ECO:0008006" key="4">
    <source>
        <dbReference type="Google" id="ProtNLM"/>
    </source>
</evidence>
<evidence type="ECO:0000256" key="1">
    <source>
        <dbReference type="SAM" id="SignalP"/>
    </source>
</evidence>
<dbReference type="Proteomes" id="UP000277580">
    <property type="component" value="Unassembled WGS sequence"/>
</dbReference>
<dbReference type="InParanoid" id="A0A3N4KYV1"/>
<proteinExistence type="predicted"/>
<keyword evidence="3" id="KW-1185">Reference proteome</keyword>
<evidence type="ECO:0000313" key="2">
    <source>
        <dbReference type="EMBL" id="RPB10935.1"/>
    </source>
</evidence>
<name>A0A3N4KYV1_9PEZI</name>
<protein>
    <recommendedName>
        <fullName evidence="4">Ecp2 effector protein domain-containing protein</fullName>
    </recommendedName>
</protein>
<feature type="signal peptide" evidence="1">
    <location>
        <begin position="1"/>
        <end position="19"/>
    </location>
</feature>
<feature type="non-terminal residue" evidence="2">
    <location>
        <position position="195"/>
    </location>
</feature>
<dbReference type="EMBL" id="ML119139">
    <property type="protein sequence ID" value="RPB10935.1"/>
    <property type="molecule type" value="Genomic_DNA"/>
</dbReference>
<reference evidence="2 3" key="1">
    <citation type="journal article" date="2018" name="Nat. Ecol. Evol.">
        <title>Pezizomycetes genomes reveal the molecular basis of ectomycorrhizal truffle lifestyle.</title>
        <authorList>
            <person name="Murat C."/>
            <person name="Payen T."/>
            <person name="Noel B."/>
            <person name="Kuo A."/>
            <person name="Morin E."/>
            <person name="Chen J."/>
            <person name="Kohler A."/>
            <person name="Krizsan K."/>
            <person name="Balestrini R."/>
            <person name="Da Silva C."/>
            <person name="Montanini B."/>
            <person name="Hainaut M."/>
            <person name="Levati E."/>
            <person name="Barry K.W."/>
            <person name="Belfiori B."/>
            <person name="Cichocki N."/>
            <person name="Clum A."/>
            <person name="Dockter R.B."/>
            <person name="Fauchery L."/>
            <person name="Guy J."/>
            <person name="Iotti M."/>
            <person name="Le Tacon F."/>
            <person name="Lindquist E.A."/>
            <person name="Lipzen A."/>
            <person name="Malagnac F."/>
            <person name="Mello A."/>
            <person name="Molinier V."/>
            <person name="Miyauchi S."/>
            <person name="Poulain J."/>
            <person name="Riccioni C."/>
            <person name="Rubini A."/>
            <person name="Sitrit Y."/>
            <person name="Splivallo R."/>
            <person name="Traeger S."/>
            <person name="Wang M."/>
            <person name="Zifcakova L."/>
            <person name="Wipf D."/>
            <person name="Zambonelli A."/>
            <person name="Paolocci F."/>
            <person name="Nowrousian M."/>
            <person name="Ottonello S."/>
            <person name="Baldrian P."/>
            <person name="Spatafora J.W."/>
            <person name="Henrissat B."/>
            <person name="Nagy L.G."/>
            <person name="Aury J.M."/>
            <person name="Wincker P."/>
            <person name="Grigoriev I.V."/>
            <person name="Bonfante P."/>
            <person name="Martin F.M."/>
        </authorList>
    </citation>
    <scope>NUCLEOTIDE SEQUENCE [LARGE SCALE GENOMIC DNA]</scope>
    <source>
        <strain evidence="2 3">CCBAS932</strain>
    </source>
</reference>